<keyword evidence="2" id="KW-0288">FMN</keyword>
<dbReference type="SUPFAM" id="SSF55469">
    <property type="entry name" value="FMN-dependent nitroreductase-like"/>
    <property type="match status" value="1"/>
</dbReference>
<evidence type="ECO:0000256" key="1">
    <source>
        <dbReference type="ARBA" id="ARBA00022630"/>
    </source>
</evidence>
<evidence type="ECO:0000313" key="6">
    <source>
        <dbReference type="Proteomes" id="UP000005113"/>
    </source>
</evidence>
<evidence type="ECO:0000259" key="4">
    <source>
        <dbReference type="Pfam" id="PF00881"/>
    </source>
</evidence>
<evidence type="ECO:0000256" key="3">
    <source>
        <dbReference type="ARBA" id="ARBA00023002"/>
    </source>
</evidence>
<dbReference type="Pfam" id="PF00881">
    <property type="entry name" value="Nitroreductase"/>
    <property type="match status" value="1"/>
</dbReference>
<dbReference type="InterPro" id="IPR000415">
    <property type="entry name" value="Nitroreductase-like"/>
</dbReference>
<organism evidence="5 6">
    <name type="scientific">Saprospira grandis DSM 2844</name>
    <dbReference type="NCBI Taxonomy" id="694433"/>
    <lineage>
        <taxon>Bacteria</taxon>
        <taxon>Pseudomonadati</taxon>
        <taxon>Bacteroidota</taxon>
        <taxon>Saprospiria</taxon>
        <taxon>Saprospirales</taxon>
        <taxon>Saprospiraceae</taxon>
        <taxon>Saprospira</taxon>
    </lineage>
</organism>
<evidence type="ECO:0000256" key="2">
    <source>
        <dbReference type="ARBA" id="ARBA00022643"/>
    </source>
</evidence>
<evidence type="ECO:0000313" key="5">
    <source>
        <dbReference type="EMBL" id="EJF53148.1"/>
    </source>
</evidence>
<dbReference type="PANTHER" id="PTHR23026:SF90">
    <property type="entry name" value="IODOTYROSINE DEIODINASE 1"/>
    <property type="match status" value="1"/>
</dbReference>
<dbReference type="CDD" id="cd02144">
    <property type="entry name" value="iodotyrosine_dehalogenase"/>
    <property type="match status" value="1"/>
</dbReference>
<dbReference type="GO" id="GO:0016491">
    <property type="term" value="F:oxidoreductase activity"/>
    <property type="evidence" value="ECO:0007669"/>
    <property type="project" value="UniProtKB-KW"/>
</dbReference>
<dbReference type="AlphaFoldDB" id="J1I490"/>
<feature type="domain" description="Nitroreductase" evidence="4">
    <location>
        <begin position="42"/>
        <end position="210"/>
    </location>
</feature>
<dbReference type="HOGENOM" id="CLU_070764_1_0_10"/>
<accession>J1I490</accession>
<dbReference type="Gene3D" id="3.40.109.10">
    <property type="entry name" value="NADH Oxidase"/>
    <property type="match status" value="1"/>
</dbReference>
<keyword evidence="3" id="KW-0560">Oxidoreductase</keyword>
<dbReference type="PANTHER" id="PTHR23026">
    <property type="entry name" value="NADPH NITROREDUCTASE"/>
    <property type="match status" value="1"/>
</dbReference>
<sequence>MSPWSYLLNMPSPMPKFIPFQAQNLSAEESLKKALELEALMEKRRSIRLFSERPVAKELVQSLVRTASSAPSGAHKQPWTFCIIADPKIKQQIRQAAEKEEYESYNNRMSEEWLAALKPFGTNWEKPFLERAPYLIVIFKKSYDILPDGSRSKNYYVNESVGLAAGFLISAIHQAGLVTLTHTPSPMNFLQEILQRPKNEKPFLLLPIGYAAEGCEVPDLRRKSLDEVALYWEAD</sequence>
<reference evidence="6" key="1">
    <citation type="journal article" date="2012" name="Stand. Genomic Sci.">
        <title>Permanent draft genome sequence of the gliding predator Saprospira grandis strain Sa g1 (= HR1).</title>
        <authorList>
            <person name="Mavromatis K."/>
            <person name="Chertkov O."/>
            <person name="Lapidus A."/>
            <person name="Nolan M."/>
            <person name="Lucas S."/>
            <person name="Tice H."/>
            <person name="Del Rio T.G."/>
            <person name="Cheng J.F."/>
            <person name="Han C."/>
            <person name="Tapia R."/>
            <person name="Bruce D."/>
            <person name="Goodwin L.A."/>
            <person name="Pitluck S."/>
            <person name="Huntemann M."/>
            <person name="Liolios K."/>
            <person name="Pagani I."/>
            <person name="Ivanova N."/>
            <person name="Mikhailova N."/>
            <person name="Pati A."/>
            <person name="Chen A."/>
            <person name="Palaniappan K."/>
            <person name="Land M."/>
            <person name="Brambilla E.M."/>
            <person name="Rohde M."/>
            <person name="Spring S."/>
            <person name="Goker M."/>
            <person name="Detter J.C."/>
            <person name="Bristow J."/>
            <person name="Eisen J.A."/>
            <person name="Markowitz V."/>
            <person name="Hugenholtz P."/>
            <person name="Kyrpides N.C."/>
            <person name="Klenk H.P."/>
            <person name="Woyke T."/>
        </authorList>
    </citation>
    <scope>NUCLEOTIDE SEQUENCE [LARGE SCALE GENOMIC DNA]</scope>
    <source>
        <strain evidence="6">DSM 2844</strain>
    </source>
</reference>
<dbReference type="InterPro" id="IPR050627">
    <property type="entry name" value="Nitroreductase/BluB"/>
</dbReference>
<dbReference type="InterPro" id="IPR029479">
    <property type="entry name" value="Nitroreductase"/>
</dbReference>
<keyword evidence="1" id="KW-0285">Flavoprotein</keyword>
<name>J1I490_9BACT</name>
<protein>
    <submittedName>
        <fullName evidence="5">Nitroreductase</fullName>
    </submittedName>
</protein>
<gene>
    <name evidence="5" type="ORF">SapgrDRAFT_1432</name>
</gene>
<proteinExistence type="predicted"/>
<dbReference type="EMBL" id="JH719942">
    <property type="protein sequence ID" value="EJF53148.1"/>
    <property type="molecule type" value="Genomic_DNA"/>
</dbReference>
<dbReference type="Proteomes" id="UP000005113">
    <property type="component" value="Unassembled WGS sequence"/>
</dbReference>
<dbReference type="RefSeq" id="WP_002658593.1">
    <property type="nucleotide sequence ID" value="NZ_JH719942.1"/>
</dbReference>